<evidence type="ECO:0000256" key="14">
    <source>
        <dbReference type="PROSITE-ProRule" id="PRU01023"/>
    </source>
</evidence>
<evidence type="ECO:0000256" key="4">
    <source>
        <dbReference type="ARBA" id="ARBA00012140"/>
    </source>
</evidence>
<dbReference type="Pfam" id="PF01189">
    <property type="entry name" value="Methyltr_RsmB-F"/>
    <property type="match status" value="1"/>
</dbReference>
<dbReference type="Gene3D" id="1.10.940.10">
    <property type="entry name" value="NusB-like"/>
    <property type="match status" value="1"/>
</dbReference>
<sequence>RGSLNTLLGNHKDHPEFSLIQESSYGCCRWYFALESLLGQLLNKPLKKQDLDIKCLMICALYQLRELEVAEYAVINETVSAALIFKKPWAKGLVNAVLRGYQRKKDQLEQTLTASQPNGYLAFPSWLESEISGQWPEQALSVFQNSNQRPPMTLRVNLARNSREQYLESLAEAGFGATAGGLADSALYLDNPAPVTDLPGFAEGRVSVQDEASQLVPSLLQLEPAQHVLDACAAPGGKSCHILESEHLLTNLTSIDMSQSKLDRIRENFERLGLKSNLVAADASELETWWDGNHFDRILLDAPCSATGVIRRHPDIKLLRKPEQIKSLGEIQSSLLTKLWTCLKPGGLLLYTTCSLLRQENEETIRRFLDSTDSAKYEAIAADWGVECALGRQLLPGSSSGPDGFFYAVLRKESA</sequence>
<evidence type="ECO:0000256" key="8">
    <source>
        <dbReference type="ARBA" id="ARBA00022679"/>
    </source>
</evidence>
<evidence type="ECO:0000256" key="7">
    <source>
        <dbReference type="ARBA" id="ARBA00022603"/>
    </source>
</evidence>
<proteinExistence type="inferred from homology"/>
<dbReference type="PROSITE" id="PS01153">
    <property type="entry name" value="NOL1_NOP2_SUN"/>
    <property type="match status" value="1"/>
</dbReference>
<dbReference type="Pfam" id="PF22458">
    <property type="entry name" value="RsmF-B_ferredox"/>
    <property type="match status" value="1"/>
</dbReference>
<evidence type="ECO:0000256" key="10">
    <source>
        <dbReference type="ARBA" id="ARBA00022884"/>
    </source>
</evidence>
<dbReference type="EC" id="2.1.1.176" evidence="4"/>
<evidence type="ECO:0000256" key="5">
    <source>
        <dbReference type="ARBA" id="ARBA00022490"/>
    </source>
</evidence>
<comment type="similarity">
    <text evidence="3 14">Belongs to the class I-like SAM-binding methyltransferase superfamily. RsmB/NOP family.</text>
</comment>
<comment type="caution">
    <text evidence="16">The sequence shown here is derived from an EMBL/GenBank/DDBJ whole genome shotgun (WGS) entry which is preliminary data.</text>
</comment>
<dbReference type="Gene3D" id="3.30.70.1170">
    <property type="entry name" value="Sun protein, domain 3"/>
    <property type="match status" value="1"/>
</dbReference>
<evidence type="ECO:0000259" key="15">
    <source>
        <dbReference type="PROSITE" id="PS51686"/>
    </source>
</evidence>
<dbReference type="CDD" id="cd02440">
    <property type="entry name" value="AdoMet_MTases"/>
    <property type="match status" value="1"/>
</dbReference>
<feature type="active site" description="Nucleophile" evidence="14">
    <location>
        <position position="354"/>
    </location>
</feature>
<dbReference type="GO" id="GO:0009383">
    <property type="term" value="F:rRNA (cytosine-C5-)-methyltransferase activity"/>
    <property type="evidence" value="ECO:0007669"/>
    <property type="project" value="TreeGrafter"/>
</dbReference>
<dbReference type="InterPro" id="IPR049560">
    <property type="entry name" value="MeTrfase_RsmB-F_NOP2_cat"/>
</dbReference>
<evidence type="ECO:0000313" key="17">
    <source>
        <dbReference type="Proteomes" id="UP000218767"/>
    </source>
</evidence>
<feature type="domain" description="SAM-dependent MTase RsmB/NOP-type" evidence="15">
    <location>
        <begin position="142"/>
        <end position="413"/>
    </location>
</feature>
<dbReference type="PANTHER" id="PTHR22807">
    <property type="entry name" value="NOP2 YEAST -RELATED NOL1/NOP2/FMU SUN DOMAIN-CONTAINING"/>
    <property type="match status" value="1"/>
</dbReference>
<dbReference type="Proteomes" id="UP000218767">
    <property type="component" value="Unassembled WGS sequence"/>
</dbReference>
<protein>
    <recommendedName>
        <fullName evidence="4">16S rRNA (cytosine(967)-C(5))-methyltransferase</fullName>
        <ecNumber evidence="4">2.1.1.176</ecNumber>
    </recommendedName>
    <alternativeName>
        <fullName evidence="11">16S rRNA m5C967 methyltransferase</fullName>
    </alternativeName>
    <alternativeName>
        <fullName evidence="12">rRNA (cytosine-C(5)-)-methyltransferase RsmB</fullName>
    </alternativeName>
</protein>
<organism evidence="16 17">
    <name type="scientific">SAR86 cluster bacterium</name>
    <dbReference type="NCBI Taxonomy" id="2030880"/>
    <lineage>
        <taxon>Bacteria</taxon>
        <taxon>Pseudomonadati</taxon>
        <taxon>Pseudomonadota</taxon>
        <taxon>Gammaproteobacteria</taxon>
        <taxon>SAR86 cluster</taxon>
    </lineage>
</organism>
<evidence type="ECO:0000256" key="1">
    <source>
        <dbReference type="ARBA" id="ARBA00002724"/>
    </source>
</evidence>
<feature type="binding site" evidence="14">
    <location>
        <begin position="232"/>
        <end position="238"/>
    </location>
    <ligand>
        <name>S-adenosyl-L-methionine</name>
        <dbReference type="ChEBI" id="CHEBI:59789"/>
    </ligand>
</feature>
<feature type="binding site" evidence="14">
    <location>
        <position position="282"/>
    </location>
    <ligand>
        <name>S-adenosyl-L-methionine</name>
        <dbReference type="ChEBI" id="CHEBI:59789"/>
    </ligand>
</feature>
<dbReference type="GO" id="GO:0070475">
    <property type="term" value="P:rRNA base methylation"/>
    <property type="evidence" value="ECO:0007669"/>
    <property type="project" value="TreeGrafter"/>
</dbReference>
<dbReference type="InterPro" id="IPR006027">
    <property type="entry name" value="NusB_RsmB_TIM44"/>
</dbReference>
<dbReference type="InterPro" id="IPR029063">
    <property type="entry name" value="SAM-dependent_MTases_sf"/>
</dbReference>
<keyword evidence="6" id="KW-0698">rRNA processing</keyword>
<evidence type="ECO:0000256" key="13">
    <source>
        <dbReference type="ARBA" id="ARBA00047283"/>
    </source>
</evidence>
<gene>
    <name evidence="16" type="ORF">COB20_07860</name>
</gene>
<dbReference type="SUPFAM" id="SSF53335">
    <property type="entry name" value="S-adenosyl-L-methionine-dependent methyltransferases"/>
    <property type="match status" value="1"/>
</dbReference>
<dbReference type="InterPro" id="IPR004573">
    <property type="entry name" value="rRNA_ssu_MeTfrase_B"/>
</dbReference>
<dbReference type="PROSITE" id="PS51686">
    <property type="entry name" value="SAM_MT_RSMB_NOP"/>
    <property type="match status" value="1"/>
</dbReference>
<keyword evidence="5" id="KW-0963">Cytoplasm</keyword>
<dbReference type="NCBIfam" id="NF008149">
    <property type="entry name" value="PRK10901.1"/>
    <property type="match status" value="1"/>
</dbReference>
<evidence type="ECO:0000313" key="16">
    <source>
        <dbReference type="EMBL" id="PCI77418.1"/>
    </source>
</evidence>
<evidence type="ECO:0000256" key="11">
    <source>
        <dbReference type="ARBA" id="ARBA00030399"/>
    </source>
</evidence>
<dbReference type="EMBL" id="NVUL01000045">
    <property type="protein sequence ID" value="PCI77418.1"/>
    <property type="molecule type" value="Genomic_DNA"/>
</dbReference>
<dbReference type="SUPFAM" id="SSF48013">
    <property type="entry name" value="NusB-like"/>
    <property type="match status" value="1"/>
</dbReference>
<dbReference type="InterPro" id="IPR018314">
    <property type="entry name" value="RsmB/NOL1/NOP2-like_CS"/>
</dbReference>
<evidence type="ECO:0000256" key="9">
    <source>
        <dbReference type="ARBA" id="ARBA00022691"/>
    </source>
</evidence>
<keyword evidence="10 14" id="KW-0694">RNA-binding</keyword>
<dbReference type="PANTHER" id="PTHR22807:SF61">
    <property type="entry name" value="NOL1_NOP2_SUN FAMILY PROTEIN _ ANTITERMINATION NUSB DOMAIN-CONTAINING PROTEIN"/>
    <property type="match status" value="1"/>
</dbReference>
<dbReference type="Gene3D" id="3.40.50.150">
    <property type="entry name" value="Vaccinia Virus protein VP39"/>
    <property type="match status" value="1"/>
</dbReference>
<dbReference type="AlphaFoldDB" id="A0A2A4X456"/>
<dbReference type="GO" id="GO:0006355">
    <property type="term" value="P:regulation of DNA-templated transcription"/>
    <property type="evidence" value="ECO:0007669"/>
    <property type="project" value="InterPro"/>
</dbReference>
<comment type="catalytic activity">
    <reaction evidence="13">
        <text>cytidine(967) in 16S rRNA + S-adenosyl-L-methionine = 5-methylcytidine(967) in 16S rRNA + S-adenosyl-L-homocysteine + H(+)</text>
        <dbReference type="Rhea" id="RHEA:42748"/>
        <dbReference type="Rhea" id="RHEA-COMP:10219"/>
        <dbReference type="Rhea" id="RHEA-COMP:10220"/>
        <dbReference type="ChEBI" id="CHEBI:15378"/>
        <dbReference type="ChEBI" id="CHEBI:57856"/>
        <dbReference type="ChEBI" id="CHEBI:59789"/>
        <dbReference type="ChEBI" id="CHEBI:74483"/>
        <dbReference type="ChEBI" id="CHEBI:82748"/>
        <dbReference type="EC" id="2.1.1.176"/>
    </reaction>
</comment>
<dbReference type="GO" id="GO:0005829">
    <property type="term" value="C:cytosol"/>
    <property type="evidence" value="ECO:0007669"/>
    <property type="project" value="TreeGrafter"/>
</dbReference>
<dbReference type="FunFam" id="3.40.50.150:FF:000022">
    <property type="entry name" value="Ribosomal RNA small subunit methyltransferase B"/>
    <property type="match status" value="1"/>
</dbReference>
<dbReference type="GO" id="GO:0003723">
    <property type="term" value="F:RNA binding"/>
    <property type="evidence" value="ECO:0007669"/>
    <property type="project" value="UniProtKB-UniRule"/>
</dbReference>
<comment type="function">
    <text evidence="1">Specifically methylates the cytosine at position 967 (m5C967) of 16S rRNA.</text>
</comment>
<evidence type="ECO:0000256" key="6">
    <source>
        <dbReference type="ARBA" id="ARBA00022552"/>
    </source>
</evidence>
<feature type="non-terminal residue" evidence="16">
    <location>
        <position position="1"/>
    </location>
</feature>
<keyword evidence="8 14" id="KW-0808">Transferase</keyword>
<dbReference type="Pfam" id="PF01029">
    <property type="entry name" value="NusB"/>
    <property type="match status" value="1"/>
</dbReference>
<accession>A0A2A4X456</accession>
<evidence type="ECO:0000256" key="3">
    <source>
        <dbReference type="ARBA" id="ARBA00007494"/>
    </source>
</evidence>
<dbReference type="NCBIfam" id="TIGR00563">
    <property type="entry name" value="rsmB"/>
    <property type="match status" value="1"/>
</dbReference>
<dbReference type="InterPro" id="IPR035926">
    <property type="entry name" value="NusB-like_sf"/>
</dbReference>
<comment type="subcellular location">
    <subcellularLocation>
        <location evidence="2">Cytoplasm</location>
    </subcellularLocation>
</comment>
<dbReference type="InterPro" id="IPR023267">
    <property type="entry name" value="RCMT"/>
</dbReference>
<keyword evidence="9 14" id="KW-0949">S-adenosyl-L-methionine</keyword>
<feature type="binding site" evidence="14">
    <location>
        <position position="301"/>
    </location>
    <ligand>
        <name>S-adenosyl-L-methionine</name>
        <dbReference type="ChEBI" id="CHEBI:59789"/>
    </ligand>
</feature>
<evidence type="ECO:0000256" key="12">
    <source>
        <dbReference type="ARBA" id="ARBA00031088"/>
    </source>
</evidence>
<dbReference type="InterPro" id="IPR001678">
    <property type="entry name" value="MeTrfase_RsmB-F_NOP2_dom"/>
</dbReference>
<dbReference type="InterPro" id="IPR054728">
    <property type="entry name" value="RsmB-like_ferredoxin"/>
</dbReference>
<name>A0A2A4X456_9GAMM</name>
<feature type="binding site" evidence="14">
    <location>
        <position position="256"/>
    </location>
    <ligand>
        <name>S-adenosyl-L-methionine</name>
        <dbReference type="ChEBI" id="CHEBI:59789"/>
    </ligand>
</feature>
<reference evidence="17" key="1">
    <citation type="submission" date="2017-08" db="EMBL/GenBank/DDBJ databases">
        <title>A dynamic microbial community with high functional redundancy inhabits the cold, oxic subseafloor aquifer.</title>
        <authorList>
            <person name="Tully B.J."/>
            <person name="Wheat C.G."/>
            <person name="Glazer B.T."/>
            <person name="Huber J.A."/>
        </authorList>
    </citation>
    <scope>NUCLEOTIDE SEQUENCE [LARGE SCALE GENOMIC DNA]</scope>
</reference>
<keyword evidence="7 14" id="KW-0489">Methyltransferase</keyword>
<dbReference type="PRINTS" id="PR02008">
    <property type="entry name" value="RCMTFAMILY"/>
</dbReference>
<evidence type="ECO:0000256" key="2">
    <source>
        <dbReference type="ARBA" id="ARBA00004496"/>
    </source>
</evidence>